<reference evidence="1 2" key="2">
    <citation type="submission" date="2020-01" db="EMBL/GenBank/DDBJ databases">
        <title>Clostridiaceae sp. nov. isolated from the gut of human by culturomics.</title>
        <authorList>
            <person name="Chang Y."/>
        </authorList>
    </citation>
    <scope>NUCLEOTIDE SEQUENCE [LARGE SCALE GENOMIC DNA]</scope>
    <source>
        <strain evidence="1 2">DONG20-135</strain>
    </source>
</reference>
<proteinExistence type="predicted"/>
<dbReference type="PROSITE" id="PS51257">
    <property type="entry name" value="PROKAR_LIPOPROTEIN"/>
    <property type="match status" value="1"/>
</dbReference>
<sequence length="199" mass="22495">MKLSKKFMIVCAVSLLALGGCGKDEKDEAPKEKIKIVENSVYETPKKPTEEMKKVYNQLSKALDGSDEAKKAELAGVNFAYQFFTLSNKSGNEDVGGLTFIPEASREEFKQFAVSYYYGNYKTVVNQYGKDSLPYVKKHSVTKVEATQLIYNDQTYDGYYVKLKLTYKSGELKEKQLKTTMTLQVIPDENGVWRVIAAE</sequence>
<reference evidence="1 2" key="1">
    <citation type="submission" date="2019-12" db="EMBL/GenBank/DDBJ databases">
        <authorList>
            <person name="Yang R."/>
        </authorList>
    </citation>
    <scope>NUCLEOTIDE SEQUENCE [LARGE SCALE GENOMIC DNA]</scope>
    <source>
        <strain evidence="1 2">DONG20-135</strain>
    </source>
</reference>
<dbReference type="Proteomes" id="UP000434036">
    <property type="component" value="Unassembled WGS sequence"/>
</dbReference>
<protein>
    <submittedName>
        <fullName evidence="1">Ferrichrome ABC transporter substrate-binding protein</fullName>
    </submittedName>
</protein>
<accession>A0A6N8U4B5</accession>
<evidence type="ECO:0000313" key="1">
    <source>
        <dbReference type="EMBL" id="MXQ73038.1"/>
    </source>
</evidence>
<dbReference type="RefSeq" id="WP_160624466.1">
    <property type="nucleotide sequence ID" value="NZ_WUUQ01000001.1"/>
</dbReference>
<evidence type="ECO:0000313" key="2">
    <source>
        <dbReference type="Proteomes" id="UP000434036"/>
    </source>
</evidence>
<gene>
    <name evidence="1" type="ORF">GSF08_03695</name>
</gene>
<comment type="caution">
    <text evidence="1">The sequence shown here is derived from an EMBL/GenBank/DDBJ whole genome shotgun (WGS) entry which is preliminary data.</text>
</comment>
<organism evidence="1 2">
    <name type="scientific">Copranaerobaculum intestinale</name>
    <dbReference type="NCBI Taxonomy" id="2692629"/>
    <lineage>
        <taxon>Bacteria</taxon>
        <taxon>Bacillati</taxon>
        <taxon>Bacillota</taxon>
        <taxon>Erysipelotrichia</taxon>
        <taxon>Erysipelotrichales</taxon>
        <taxon>Erysipelotrichaceae</taxon>
        <taxon>Copranaerobaculum</taxon>
    </lineage>
</organism>
<name>A0A6N8U4B5_9FIRM</name>
<keyword evidence="2" id="KW-1185">Reference proteome</keyword>
<dbReference type="AlphaFoldDB" id="A0A6N8U4B5"/>
<dbReference type="EMBL" id="WUUQ01000001">
    <property type="protein sequence ID" value="MXQ73038.1"/>
    <property type="molecule type" value="Genomic_DNA"/>
</dbReference>